<evidence type="ECO:0000313" key="8">
    <source>
        <dbReference type="EMBL" id="KAK4140080.1"/>
    </source>
</evidence>
<dbReference type="Pfam" id="PF00892">
    <property type="entry name" value="EamA"/>
    <property type="match status" value="1"/>
</dbReference>
<dbReference type="PANTHER" id="PTHR22911:SF6">
    <property type="entry name" value="SOLUTE CARRIER FAMILY 35 MEMBER G1"/>
    <property type="match status" value="1"/>
</dbReference>
<feature type="transmembrane region" description="Helical" evidence="6">
    <location>
        <begin position="131"/>
        <end position="151"/>
    </location>
</feature>
<dbReference type="InterPro" id="IPR037185">
    <property type="entry name" value="EmrE-like"/>
</dbReference>
<feature type="domain" description="EamA" evidence="7">
    <location>
        <begin position="100"/>
        <end position="236"/>
    </location>
</feature>
<feature type="compositionally biased region" description="Basic and acidic residues" evidence="5">
    <location>
        <begin position="428"/>
        <end position="438"/>
    </location>
</feature>
<feature type="transmembrane region" description="Helical" evidence="6">
    <location>
        <begin position="225"/>
        <end position="243"/>
    </location>
</feature>
<dbReference type="GO" id="GO:0016020">
    <property type="term" value="C:membrane"/>
    <property type="evidence" value="ECO:0007669"/>
    <property type="project" value="UniProtKB-SubCell"/>
</dbReference>
<evidence type="ECO:0000313" key="9">
    <source>
        <dbReference type="Proteomes" id="UP001302676"/>
    </source>
</evidence>
<proteinExistence type="predicted"/>
<dbReference type="RefSeq" id="XP_062633451.1">
    <property type="nucleotide sequence ID" value="XM_062782096.1"/>
</dbReference>
<feature type="compositionally biased region" description="Low complexity" evidence="5">
    <location>
        <begin position="246"/>
        <end position="261"/>
    </location>
</feature>
<evidence type="ECO:0000256" key="4">
    <source>
        <dbReference type="ARBA" id="ARBA00023136"/>
    </source>
</evidence>
<dbReference type="InterPro" id="IPR000620">
    <property type="entry name" value="EamA_dom"/>
</dbReference>
<evidence type="ECO:0000256" key="2">
    <source>
        <dbReference type="ARBA" id="ARBA00022692"/>
    </source>
</evidence>
<name>A0AAN6UW48_9PEZI</name>
<comment type="subcellular location">
    <subcellularLocation>
        <location evidence="1">Membrane</location>
        <topology evidence="1">Multi-pass membrane protein</topology>
    </subcellularLocation>
</comment>
<feature type="region of interest" description="Disordered" evidence="5">
    <location>
        <begin position="244"/>
        <end position="265"/>
    </location>
</feature>
<dbReference type="GeneID" id="87818709"/>
<feature type="transmembrane region" description="Helical" evidence="6">
    <location>
        <begin position="403"/>
        <end position="421"/>
    </location>
</feature>
<keyword evidence="3 6" id="KW-1133">Transmembrane helix</keyword>
<feature type="transmembrane region" description="Helical" evidence="6">
    <location>
        <begin position="272"/>
        <end position="295"/>
    </location>
</feature>
<keyword evidence="4 6" id="KW-0472">Membrane</keyword>
<keyword evidence="2 6" id="KW-0812">Transmembrane</keyword>
<feature type="transmembrane region" description="Helical" evidence="6">
    <location>
        <begin position="195"/>
        <end position="213"/>
    </location>
</feature>
<feature type="transmembrane region" description="Helical" evidence="6">
    <location>
        <begin position="163"/>
        <end position="183"/>
    </location>
</feature>
<feature type="region of interest" description="Disordered" evidence="5">
    <location>
        <begin position="424"/>
        <end position="447"/>
    </location>
</feature>
<feature type="non-terminal residue" evidence="8">
    <location>
        <position position="447"/>
    </location>
</feature>
<reference evidence="8" key="1">
    <citation type="journal article" date="2023" name="Mol. Phylogenet. Evol.">
        <title>Genome-scale phylogeny and comparative genomics of the fungal order Sordariales.</title>
        <authorList>
            <person name="Hensen N."/>
            <person name="Bonometti L."/>
            <person name="Westerberg I."/>
            <person name="Brannstrom I.O."/>
            <person name="Guillou S."/>
            <person name="Cros-Aarteil S."/>
            <person name="Calhoun S."/>
            <person name="Haridas S."/>
            <person name="Kuo A."/>
            <person name="Mondo S."/>
            <person name="Pangilinan J."/>
            <person name="Riley R."/>
            <person name="LaButti K."/>
            <person name="Andreopoulos B."/>
            <person name="Lipzen A."/>
            <person name="Chen C."/>
            <person name="Yan M."/>
            <person name="Daum C."/>
            <person name="Ng V."/>
            <person name="Clum A."/>
            <person name="Steindorff A."/>
            <person name="Ohm R.A."/>
            <person name="Martin F."/>
            <person name="Silar P."/>
            <person name="Natvig D.O."/>
            <person name="Lalanne C."/>
            <person name="Gautier V."/>
            <person name="Ament-Velasquez S.L."/>
            <person name="Kruys A."/>
            <person name="Hutchinson M.I."/>
            <person name="Powell A.J."/>
            <person name="Barry K."/>
            <person name="Miller A.N."/>
            <person name="Grigoriev I.V."/>
            <person name="Debuchy R."/>
            <person name="Gladieux P."/>
            <person name="Hiltunen Thoren M."/>
            <person name="Johannesson H."/>
        </authorList>
    </citation>
    <scope>NUCLEOTIDE SEQUENCE</scope>
    <source>
        <strain evidence="8">CBS 141.50</strain>
    </source>
</reference>
<dbReference type="PANTHER" id="PTHR22911">
    <property type="entry name" value="ACYL-MALONYL CONDENSING ENZYME-RELATED"/>
    <property type="match status" value="1"/>
</dbReference>
<evidence type="ECO:0000259" key="7">
    <source>
        <dbReference type="Pfam" id="PF00892"/>
    </source>
</evidence>
<evidence type="ECO:0000256" key="6">
    <source>
        <dbReference type="SAM" id="Phobius"/>
    </source>
</evidence>
<evidence type="ECO:0000256" key="1">
    <source>
        <dbReference type="ARBA" id="ARBA00004141"/>
    </source>
</evidence>
<accession>A0AAN6UW48</accession>
<dbReference type="Proteomes" id="UP001302676">
    <property type="component" value="Unassembled WGS sequence"/>
</dbReference>
<feature type="transmembrane region" description="Helical" evidence="6">
    <location>
        <begin position="349"/>
        <end position="368"/>
    </location>
</feature>
<dbReference type="AlphaFoldDB" id="A0AAN6UW48"/>
<feature type="transmembrane region" description="Helical" evidence="6">
    <location>
        <begin position="307"/>
        <end position="329"/>
    </location>
</feature>
<sequence>MAGFLDPRRASQAKSRLNYHGHDDDEDADSDIIDHLPLADLGNSKPPSPFLAPNIPRALSASPMSAYSRTLSPAPLGGYHHEPHTPGASGAMGRFWTRNRGVILVAVSQLFGALMNLSARLLELESNMHPLQILFARMSLTTVLSCLYMWWNQVPDFPLGARGIRVVLIVRGVSGFFGIYGMWYSMMYLPLAEATVITFLAPMLAGYICHLWLKDPFTRKEQLASLLALLGVVLIARPTSLFGNSNNPATPENADNTTTTDDPNEPTPSQRLFAILIGLLGVLGAAGAYTTIRYIGTRAHALITVNYFSVWSTLVSTVALLLCPLLNIAQSTPPVVSFAGLLPGTVYEWFLLLSLGLCGFIMQFMMTAGIGGEKSNRATAMVYTHMLFAAGFDKWVFGHEMGVVSVVGCGLIVGSALWAALSRQKKGGSGEEGRKEGDVEGGLGDEG</sequence>
<evidence type="ECO:0000256" key="5">
    <source>
        <dbReference type="SAM" id="MobiDB-lite"/>
    </source>
</evidence>
<reference evidence="8" key="2">
    <citation type="submission" date="2023-05" db="EMBL/GenBank/DDBJ databases">
        <authorList>
            <consortium name="Lawrence Berkeley National Laboratory"/>
            <person name="Steindorff A."/>
            <person name="Hensen N."/>
            <person name="Bonometti L."/>
            <person name="Westerberg I."/>
            <person name="Brannstrom I.O."/>
            <person name="Guillou S."/>
            <person name="Cros-Aarteil S."/>
            <person name="Calhoun S."/>
            <person name="Haridas S."/>
            <person name="Kuo A."/>
            <person name="Mondo S."/>
            <person name="Pangilinan J."/>
            <person name="Riley R."/>
            <person name="Labutti K."/>
            <person name="Andreopoulos B."/>
            <person name="Lipzen A."/>
            <person name="Chen C."/>
            <person name="Yanf M."/>
            <person name="Daum C."/>
            <person name="Ng V."/>
            <person name="Clum A."/>
            <person name="Ohm R."/>
            <person name="Martin F."/>
            <person name="Silar P."/>
            <person name="Natvig D."/>
            <person name="Lalanne C."/>
            <person name="Gautier V."/>
            <person name="Ament-Velasquez S.L."/>
            <person name="Kruys A."/>
            <person name="Hutchinson M.I."/>
            <person name="Powell A.J."/>
            <person name="Barry K."/>
            <person name="Miller A.N."/>
            <person name="Grigoriev I.V."/>
            <person name="Debuchy R."/>
            <person name="Gladieux P."/>
            <person name="Thoren M.H."/>
            <person name="Johannesson H."/>
        </authorList>
    </citation>
    <scope>NUCLEOTIDE SEQUENCE</scope>
    <source>
        <strain evidence="8">CBS 141.50</strain>
    </source>
</reference>
<gene>
    <name evidence="8" type="ORF">C8A04DRAFT_32439</name>
</gene>
<keyword evidence="9" id="KW-1185">Reference proteome</keyword>
<dbReference type="SUPFAM" id="SSF103481">
    <property type="entry name" value="Multidrug resistance efflux transporter EmrE"/>
    <property type="match status" value="2"/>
</dbReference>
<protein>
    <recommendedName>
        <fullName evidence="7">EamA domain-containing protein</fullName>
    </recommendedName>
</protein>
<organism evidence="8 9">
    <name type="scientific">Dichotomopilus funicola</name>
    <dbReference type="NCBI Taxonomy" id="1934379"/>
    <lineage>
        <taxon>Eukaryota</taxon>
        <taxon>Fungi</taxon>
        <taxon>Dikarya</taxon>
        <taxon>Ascomycota</taxon>
        <taxon>Pezizomycotina</taxon>
        <taxon>Sordariomycetes</taxon>
        <taxon>Sordariomycetidae</taxon>
        <taxon>Sordariales</taxon>
        <taxon>Chaetomiaceae</taxon>
        <taxon>Dichotomopilus</taxon>
    </lineage>
</organism>
<feature type="transmembrane region" description="Helical" evidence="6">
    <location>
        <begin position="101"/>
        <end position="119"/>
    </location>
</feature>
<dbReference type="EMBL" id="MU853641">
    <property type="protein sequence ID" value="KAK4140080.1"/>
    <property type="molecule type" value="Genomic_DNA"/>
</dbReference>
<comment type="caution">
    <text evidence="8">The sequence shown here is derived from an EMBL/GenBank/DDBJ whole genome shotgun (WGS) entry which is preliminary data.</text>
</comment>
<evidence type="ECO:0000256" key="3">
    <source>
        <dbReference type="ARBA" id="ARBA00022989"/>
    </source>
</evidence>
<feature type="region of interest" description="Disordered" evidence="5">
    <location>
        <begin position="1"/>
        <end position="30"/>
    </location>
</feature>